<dbReference type="Gene3D" id="3.40.1620.10">
    <property type="entry name" value="YefM-like domain"/>
    <property type="match status" value="1"/>
</dbReference>
<dbReference type="NCBIfam" id="TIGR01552">
    <property type="entry name" value="phd_fam"/>
    <property type="match status" value="1"/>
</dbReference>
<dbReference type="EMBL" id="CP012034">
    <property type="protein sequence ID" value="AKP67915.1"/>
    <property type="molecule type" value="Genomic_DNA"/>
</dbReference>
<evidence type="ECO:0000313" key="3">
    <source>
        <dbReference type="EMBL" id="AKP67915.1"/>
    </source>
</evidence>
<evidence type="ECO:0000256" key="1">
    <source>
        <dbReference type="ARBA" id="ARBA00009981"/>
    </source>
</evidence>
<protein>
    <recommendedName>
        <fullName evidence="2">Antitoxin</fullName>
    </recommendedName>
</protein>
<dbReference type="Proteomes" id="UP000036106">
    <property type="component" value="Chromosome"/>
</dbReference>
<dbReference type="OrthoDB" id="9802003at2"/>
<dbReference type="InterPro" id="IPR006442">
    <property type="entry name" value="Antitoxin_Phd/YefM"/>
</dbReference>
<name>A0A0H4R2G5_9LACO</name>
<gene>
    <name evidence="3" type="ORF">ABM34_10490</name>
</gene>
<dbReference type="Pfam" id="PF02604">
    <property type="entry name" value="PhdYeFM_antitox"/>
    <property type="match status" value="1"/>
</dbReference>
<dbReference type="PATRIC" id="fig|1007676.4.peg.2123"/>
<evidence type="ECO:0000256" key="2">
    <source>
        <dbReference type="RuleBase" id="RU362080"/>
    </source>
</evidence>
<organism evidence="3 4">
    <name type="scientific">Companilactobacillus ginsenosidimutans</name>
    <dbReference type="NCBI Taxonomy" id="1007676"/>
    <lineage>
        <taxon>Bacteria</taxon>
        <taxon>Bacillati</taxon>
        <taxon>Bacillota</taxon>
        <taxon>Bacilli</taxon>
        <taxon>Lactobacillales</taxon>
        <taxon>Lactobacillaceae</taxon>
        <taxon>Companilactobacillus</taxon>
    </lineage>
</organism>
<reference evidence="4" key="1">
    <citation type="submission" date="2015-07" db="EMBL/GenBank/DDBJ databases">
        <title>Lactobacillus ginsenosidimutans/EMML 3141/ whole genome sequencing.</title>
        <authorList>
            <person name="Kim M.K."/>
            <person name="Im W.-T."/>
            <person name="Srinivasan S."/>
            <person name="Lee J.-J."/>
        </authorList>
    </citation>
    <scope>NUCLEOTIDE SEQUENCE [LARGE SCALE GENOMIC DNA]</scope>
    <source>
        <strain evidence="4">EMML 3041</strain>
    </source>
</reference>
<evidence type="ECO:0000313" key="4">
    <source>
        <dbReference type="Proteomes" id="UP000036106"/>
    </source>
</evidence>
<dbReference type="InterPro" id="IPR036165">
    <property type="entry name" value="YefM-like_sf"/>
</dbReference>
<dbReference type="RefSeq" id="WP_048705586.1">
    <property type="nucleotide sequence ID" value="NZ_CP012034.1"/>
</dbReference>
<dbReference type="KEGG" id="lgn:ABM34_10490"/>
<keyword evidence="4" id="KW-1185">Reference proteome</keyword>
<dbReference type="AlphaFoldDB" id="A0A0H4R2G5"/>
<comment type="similarity">
    <text evidence="1 2">Belongs to the phD/YefM antitoxin family.</text>
</comment>
<sequence>MDAESFSNFKRDPKKYMKQVNDNCEPLIVTSHYIDDTVVVIGKSEYDSLISTVEIQSNPYLMDKIHSGEMEFMNNEGQTHDIFIDEK</sequence>
<accession>A0A0H4R2G5</accession>
<dbReference type="SUPFAM" id="SSF143120">
    <property type="entry name" value="YefM-like"/>
    <property type="match status" value="1"/>
</dbReference>
<comment type="function">
    <text evidence="2">Antitoxin component of a type II toxin-antitoxin (TA) system.</text>
</comment>
<proteinExistence type="inferred from homology"/>
<dbReference type="STRING" id="1007676.ABM34_10490"/>